<protein>
    <recommendedName>
        <fullName evidence="1">DDE-1 domain-containing protein</fullName>
    </recommendedName>
</protein>
<feature type="domain" description="DDE-1" evidence="1">
    <location>
        <begin position="16"/>
        <end position="151"/>
    </location>
</feature>
<organism evidence="2 3">
    <name type="scientific">Phytophthora aleatoria</name>
    <dbReference type="NCBI Taxonomy" id="2496075"/>
    <lineage>
        <taxon>Eukaryota</taxon>
        <taxon>Sar</taxon>
        <taxon>Stramenopiles</taxon>
        <taxon>Oomycota</taxon>
        <taxon>Peronosporomycetes</taxon>
        <taxon>Peronosporales</taxon>
        <taxon>Peronosporaceae</taxon>
        <taxon>Phytophthora</taxon>
    </lineage>
</organism>
<sequence>MSPAEELSRTSCRHTRKGMFIQLKKRAWMDTSMWQFYLRSLLYWHISEPSVLLVDNLDCRVSAEAAEIIADEMLTFLQHLPKNSTSVCQPLDVGVMGPFTKLKELWMLERPPPLKNGEKRPKRTAKQKRMETIKRAITACESIEPKPIVKVFNKALLIIF</sequence>
<dbReference type="Pfam" id="PF03184">
    <property type="entry name" value="DDE_1"/>
    <property type="match status" value="1"/>
</dbReference>
<reference evidence="2" key="1">
    <citation type="submission" date="2021-01" db="EMBL/GenBank/DDBJ databases">
        <title>Phytophthora aleatoria, a newly-described species from Pinus radiata is distinct from Phytophthora cactorum isolates based on comparative genomics.</title>
        <authorList>
            <person name="Mcdougal R."/>
            <person name="Panda P."/>
            <person name="Williams N."/>
            <person name="Studholme D.J."/>
        </authorList>
    </citation>
    <scope>NUCLEOTIDE SEQUENCE</scope>
    <source>
        <strain evidence="2">NZFS 4037</strain>
    </source>
</reference>
<evidence type="ECO:0000313" key="3">
    <source>
        <dbReference type="Proteomes" id="UP000709295"/>
    </source>
</evidence>
<comment type="caution">
    <text evidence="2">The sequence shown here is derived from an EMBL/GenBank/DDBJ whole genome shotgun (WGS) entry which is preliminary data.</text>
</comment>
<accession>A0A8J5J6L3</accession>
<gene>
    <name evidence="2" type="ORF">JG688_00001490</name>
</gene>
<proteinExistence type="predicted"/>
<name>A0A8J5J6L3_9STRA</name>
<dbReference type="AlphaFoldDB" id="A0A8J5J6L3"/>
<keyword evidence="3" id="KW-1185">Reference proteome</keyword>
<dbReference type="InterPro" id="IPR004875">
    <property type="entry name" value="DDE_SF_endonuclease_dom"/>
</dbReference>
<evidence type="ECO:0000313" key="2">
    <source>
        <dbReference type="EMBL" id="KAG6976305.1"/>
    </source>
</evidence>
<dbReference type="Proteomes" id="UP000709295">
    <property type="component" value="Unassembled WGS sequence"/>
</dbReference>
<dbReference type="GO" id="GO:0003676">
    <property type="term" value="F:nucleic acid binding"/>
    <property type="evidence" value="ECO:0007669"/>
    <property type="project" value="InterPro"/>
</dbReference>
<evidence type="ECO:0000259" key="1">
    <source>
        <dbReference type="Pfam" id="PF03184"/>
    </source>
</evidence>
<dbReference type="EMBL" id="JAENGY010000034">
    <property type="protein sequence ID" value="KAG6976305.1"/>
    <property type="molecule type" value="Genomic_DNA"/>
</dbReference>